<keyword evidence="2" id="KW-0812">Transmembrane</keyword>
<feature type="region of interest" description="Disordered" evidence="1">
    <location>
        <begin position="1"/>
        <end position="25"/>
    </location>
</feature>
<evidence type="ECO:0000256" key="2">
    <source>
        <dbReference type="SAM" id="Phobius"/>
    </source>
</evidence>
<dbReference type="PANTHER" id="PTHR36052:SF1">
    <property type="entry name" value="EXCITATORY AMINO ACID TRANSPORTER"/>
    <property type="match status" value="1"/>
</dbReference>
<keyword evidence="2" id="KW-0472">Membrane</keyword>
<dbReference type="EMBL" id="GDKF01008297">
    <property type="protein sequence ID" value="JAT70325.1"/>
    <property type="molecule type" value="Transcribed_RNA"/>
</dbReference>
<evidence type="ECO:0000313" key="3">
    <source>
        <dbReference type="EMBL" id="JAT70325.1"/>
    </source>
</evidence>
<evidence type="ECO:0000256" key="1">
    <source>
        <dbReference type="SAM" id="MobiDB-lite"/>
    </source>
</evidence>
<dbReference type="PANTHER" id="PTHR36052">
    <property type="entry name" value="EXCITATORY AMINO ACID TRANSPORTER"/>
    <property type="match status" value="1"/>
</dbReference>
<accession>A0A1D1ZUB1</accession>
<reference evidence="3" key="1">
    <citation type="submission" date="2015-08" db="EMBL/GenBank/DDBJ databases">
        <authorList>
            <person name="Babu N.S."/>
            <person name="Beckwith C.J."/>
            <person name="Beseler K.G."/>
            <person name="Brison A."/>
            <person name="Carone J.V."/>
            <person name="Caskin T.P."/>
            <person name="Diamond M."/>
            <person name="Durham M.E."/>
            <person name="Foxe J.M."/>
            <person name="Go M."/>
            <person name="Henderson B.A."/>
            <person name="Jones I.B."/>
            <person name="McGettigan J.A."/>
            <person name="Micheletti S.J."/>
            <person name="Nasrallah M.E."/>
            <person name="Ortiz D."/>
            <person name="Piller C.R."/>
            <person name="Privatt S.R."/>
            <person name="Schneider S.L."/>
            <person name="Sharp S."/>
            <person name="Smith T.C."/>
            <person name="Stanton J.D."/>
            <person name="Ullery H.E."/>
            <person name="Wilson R.J."/>
            <person name="Serrano M.G."/>
            <person name="Buck G."/>
            <person name="Lee V."/>
            <person name="Wang Y."/>
            <person name="Carvalho R."/>
            <person name="Voegtly L."/>
            <person name="Shi R."/>
            <person name="Duckworth R."/>
            <person name="Johnson A."/>
            <person name="Loviza R."/>
            <person name="Walstead R."/>
            <person name="Shah Z."/>
            <person name="Kiflezghi M."/>
            <person name="Wade K."/>
            <person name="Ball S.L."/>
            <person name="Bradley K.W."/>
            <person name="Asai D.J."/>
            <person name="Bowman C.A."/>
            <person name="Russell D.A."/>
            <person name="Pope W.H."/>
            <person name="Jacobs-Sera D."/>
            <person name="Hendrix R.W."/>
            <person name="Hatfull G.F."/>
        </authorList>
    </citation>
    <scope>NUCLEOTIDE SEQUENCE</scope>
</reference>
<dbReference type="AlphaFoldDB" id="A0A1D1ZUB1"/>
<feature type="compositionally biased region" description="Basic residues" evidence="1">
    <location>
        <begin position="1"/>
        <end position="14"/>
    </location>
</feature>
<proteinExistence type="predicted"/>
<name>A0A1D1ZUB1_AUXPR</name>
<organism evidence="3">
    <name type="scientific">Auxenochlorella protothecoides</name>
    <name type="common">Green microalga</name>
    <name type="synonym">Chlorella protothecoides</name>
    <dbReference type="NCBI Taxonomy" id="3075"/>
    <lineage>
        <taxon>Eukaryota</taxon>
        <taxon>Viridiplantae</taxon>
        <taxon>Chlorophyta</taxon>
        <taxon>core chlorophytes</taxon>
        <taxon>Trebouxiophyceae</taxon>
        <taxon>Chlorellales</taxon>
        <taxon>Chlorellaceae</taxon>
        <taxon>Auxenochlorella</taxon>
    </lineage>
</organism>
<sequence>VKYRGCGQRGRHRQSPIPEEHGVRHPRDAVRRRCKPLWSTLWRSPSRYLTHSMAPATIIGGLLGLGVQLYCNAVRKLPLMRNPWEHVLFIGAGAAFGNWLVDFEERTALELKEVLAKREAAFNHSSAERDA</sequence>
<keyword evidence="2" id="KW-1133">Transmembrane helix</keyword>
<protein>
    <submittedName>
        <fullName evidence="3">Uncharacterized protein</fullName>
    </submittedName>
</protein>
<feature type="non-terminal residue" evidence="3">
    <location>
        <position position="1"/>
    </location>
</feature>
<gene>
    <name evidence="3" type="ORF">g.101502</name>
</gene>
<feature type="transmembrane region" description="Helical" evidence="2">
    <location>
        <begin position="48"/>
        <end position="71"/>
    </location>
</feature>